<feature type="transmembrane region" description="Helical" evidence="1">
    <location>
        <begin position="12"/>
        <end position="35"/>
    </location>
</feature>
<keyword evidence="1" id="KW-0812">Transmembrane</keyword>
<sequence>MKNIKLKIKCKNLLKITFLITYSTNFLKIFLHLIYNIKFLGQKI</sequence>
<dbReference type="EMBL" id="MN740593">
    <property type="protein sequence ID" value="QHS77813.1"/>
    <property type="molecule type" value="Genomic_DNA"/>
</dbReference>
<proteinExistence type="predicted"/>
<keyword evidence="1" id="KW-0472">Membrane</keyword>
<accession>A0A6C0AEE3</accession>
<dbReference type="AlphaFoldDB" id="A0A6C0AEE3"/>
<reference evidence="2" key="1">
    <citation type="journal article" date="2020" name="Nature">
        <title>Giant virus diversity and host interactions through global metagenomics.</title>
        <authorList>
            <person name="Schulz F."/>
            <person name="Roux S."/>
            <person name="Paez-Espino D."/>
            <person name="Jungbluth S."/>
            <person name="Walsh D.A."/>
            <person name="Denef V.J."/>
            <person name="McMahon K.D."/>
            <person name="Konstantinidis K.T."/>
            <person name="Eloe-Fadrosh E.A."/>
            <person name="Kyrpides N.C."/>
            <person name="Woyke T."/>
        </authorList>
    </citation>
    <scope>NUCLEOTIDE SEQUENCE</scope>
    <source>
        <strain evidence="2">GVMAG-S-1021933-23</strain>
    </source>
</reference>
<evidence type="ECO:0000313" key="2">
    <source>
        <dbReference type="EMBL" id="QHS77813.1"/>
    </source>
</evidence>
<name>A0A6C0AEE3_9ZZZZ</name>
<keyword evidence="1" id="KW-1133">Transmembrane helix</keyword>
<organism evidence="2">
    <name type="scientific">viral metagenome</name>
    <dbReference type="NCBI Taxonomy" id="1070528"/>
    <lineage>
        <taxon>unclassified sequences</taxon>
        <taxon>metagenomes</taxon>
        <taxon>organismal metagenomes</taxon>
    </lineage>
</organism>
<evidence type="ECO:0000256" key="1">
    <source>
        <dbReference type="SAM" id="Phobius"/>
    </source>
</evidence>
<protein>
    <submittedName>
        <fullName evidence="2">Uncharacterized protein</fullName>
    </submittedName>
</protein>